<sequence length="184" mass="21563">MNNYPLPQKTVQLSTYSRQQSAQFTTVESRSGKMYFKKIAQNQPTTRSISFTFSSKLEAQIFMDWFANVLKNGFLPFDIKLATEWETSQTIRCRFLPDSLLNVSRPNSLLWNYTATLFIENYGPPDYIPKSVSLYQNYYNKEARLFLDEIVSTQFNNSIFLKYHNKEAALFLDKIVNAQLNKMR</sequence>
<organism evidence="1 2">
    <name type="scientific">Gilliamella apicola</name>
    <dbReference type="NCBI Taxonomy" id="1196095"/>
    <lineage>
        <taxon>Bacteria</taxon>
        <taxon>Pseudomonadati</taxon>
        <taxon>Pseudomonadota</taxon>
        <taxon>Gammaproteobacteria</taxon>
        <taxon>Orbales</taxon>
        <taxon>Orbaceae</taxon>
        <taxon>Gilliamella</taxon>
    </lineage>
</organism>
<evidence type="ECO:0000313" key="2">
    <source>
        <dbReference type="Proteomes" id="UP000247483"/>
    </source>
</evidence>
<dbReference type="EMBL" id="QGLP01000005">
    <property type="protein sequence ID" value="PXZ04327.1"/>
    <property type="molecule type" value="Genomic_DNA"/>
</dbReference>
<accession>A0A2V4E7H2</accession>
<dbReference type="RefSeq" id="WP_110423644.1">
    <property type="nucleotide sequence ID" value="NZ_QGLP01000005.1"/>
</dbReference>
<protein>
    <submittedName>
        <fullName evidence="1">Uncharacterized protein</fullName>
    </submittedName>
</protein>
<proteinExistence type="predicted"/>
<gene>
    <name evidence="1" type="ORF">DKK79_08180</name>
</gene>
<dbReference type="Proteomes" id="UP000247483">
    <property type="component" value="Unassembled WGS sequence"/>
</dbReference>
<comment type="caution">
    <text evidence="1">The sequence shown here is derived from an EMBL/GenBank/DDBJ whole genome shotgun (WGS) entry which is preliminary data.</text>
</comment>
<dbReference type="AlphaFoldDB" id="A0A2V4E7H2"/>
<name>A0A2V4E7H2_9GAMM</name>
<reference evidence="1 2" key="1">
    <citation type="submission" date="2018-05" db="EMBL/GenBank/DDBJ databases">
        <title>Reference genomes for bee gut microbiota database.</title>
        <authorList>
            <person name="Ellegaard K.M."/>
        </authorList>
    </citation>
    <scope>NUCLEOTIDE SEQUENCE [LARGE SCALE GENOMIC DNA]</scope>
    <source>
        <strain evidence="1 2">ESL0177</strain>
    </source>
</reference>
<evidence type="ECO:0000313" key="1">
    <source>
        <dbReference type="EMBL" id="PXZ04327.1"/>
    </source>
</evidence>